<dbReference type="RefSeq" id="WP_216032991.1">
    <property type="nucleotide sequence ID" value="NZ_JAHKNG010000013.1"/>
</dbReference>
<evidence type="ECO:0000256" key="1">
    <source>
        <dbReference type="SAM" id="MobiDB-lite"/>
    </source>
</evidence>
<gene>
    <name evidence="2" type="ORF">KNW02_09275</name>
</gene>
<comment type="caution">
    <text evidence="2">The sequence shown here is derived from an EMBL/GenBank/DDBJ whole genome shotgun (WGS) entry which is preliminary data.</text>
</comment>
<organism evidence="2 3">
    <name type="scientific">Paracoccus marinaquae</name>
    <dbReference type="NCBI Taxonomy" id="2841926"/>
    <lineage>
        <taxon>Bacteria</taxon>
        <taxon>Pseudomonadati</taxon>
        <taxon>Pseudomonadota</taxon>
        <taxon>Alphaproteobacteria</taxon>
        <taxon>Rhodobacterales</taxon>
        <taxon>Paracoccaceae</taxon>
        <taxon>Paracoccus</taxon>
    </lineage>
</organism>
<evidence type="ECO:0000313" key="3">
    <source>
        <dbReference type="Proteomes" id="UP001166191"/>
    </source>
</evidence>
<protein>
    <submittedName>
        <fullName evidence="2">Uncharacterized protein</fullName>
    </submittedName>
</protein>
<dbReference type="InterPro" id="IPR046578">
    <property type="entry name" value="DUF6638"/>
</dbReference>
<proteinExistence type="predicted"/>
<keyword evidence="3" id="KW-1185">Reference proteome</keyword>
<feature type="compositionally biased region" description="Low complexity" evidence="1">
    <location>
        <begin position="433"/>
        <end position="443"/>
    </location>
</feature>
<name>A0ABS6AKX5_9RHOB</name>
<dbReference type="Pfam" id="PF20343">
    <property type="entry name" value="DUF6638"/>
    <property type="match status" value="1"/>
</dbReference>
<reference evidence="2" key="1">
    <citation type="submission" date="2021-06" db="EMBL/GenBank/DDBJ databases">
        <title>Paracoccus bacterium XHP0099 sp. nov., isolated from the surface waters of the Yellow Sea.</title>
        <authorList>
            <person name="Xue H."/>
            <person name="Zhang D."/>
        </authorList>
    </citation>
    <scope>NUCLEOTIDE SEQUENCE</scope>
    <source>
        <strain evidence="2">XHP0099</strain>
    </source>
</reference>
<evidence type="ECO:0000313" key="2">
    <source>
        <dbReference type="EMBL" id="MBU3030309.1"/>
    </source>
</evidence>
<feature type="region of interest" description="Disordered" evidence="1">
    <location>
        <begin position="412"/>
        <end position="461"/>
    </location>
</feature>
<dbReference type="EMBL" id="JAHKNG010000013">
    <property type="protein sequence ID" value="MBU3030309.1"/>
    <property type="molecule type" value="Genomic_DNA"/>
</dbReference>
<accession>A0ABS6AKX5</accession>
<sequence length="461" mass="50574">MKRLIEKGLMFGNLIRVDSTAWVGLYNRALKKITGRETALSEFHIDISGHSPEIGDELGDMDYLAPKGAERQFILLTTEQKTAPMLNADLSVLRDVMRQFITGNESQLFSLTARDAVLGQIDDQVWQLTGPADLPNIRRLTVSADTTGNHVAEADRLASMIEKFRTEADAWWDDVLIARMIEQARKSGDVLRNPIRLNRTDFEVPDFWTAGFGGVYVIRSSKEAAMIFADPAQAVEVKGFLSLTTGDRHKLAAWLARNALAEPIISARGADAGPILRQKIDFVLADAAVRLGIGAGDGGRAGLRRAAGRMGADLPPEVRGLAALQRYAEQGGDWPVIDSADPAYFYAIRATPGPARDLINRLLSELAPHDIRQLFITHKPLFYRLYQTWPDDKRAYVAEMLAREYAIDKQGTREALFGPEPGMREPGAPPAPARAGSGPWGSPRVSLSEAGLPRPAGPWGE</sequence>
<dbReference type="Proteomes" id="UP001166191">
    <property type="component" value="Unassembled WGS sequence"/>
</dbReference>